<evidence type="ECO:0000313" key="1">
    <source>
        <dbReference type="EMBL" id="THC91013.1"/>
    </source>
</evidence>
<sequence>MSQRCEVCPRHRDPEMIALFTPSVVMVPTPSSA</sequence>
<protein>
    <submittedName>
        <fullName evidence="1">Uncharacterized protein</fullName>
    </submittedName>
</protein>
<organism evidence="1 2">
    <name type="scientific">Aspergillus tanneri</name>
    <dbReference type="NCBI Taxonomy" id="1220188"/>
    <lineage>
        <taxon>Eukaryota</taxon>
        <taxon>Fungi</taxon>
        <taxon>Dikarya</taxon>
        <taxon>Ascomycota</taxon>
        <taxon>Pezizomycotina</taxon>
        <taxon>Eurotiomycetes</taxon>
        <taxon>Eurotiomycetidae</taxon>
        <taxon>Eurotiales</taxon>
        <taxon>Aspergillaceae</taxon>
        <taxon>Aspergillus</taxon>
        <taxon>Aspergillus subgen. Circumdati</taxon>
    </lineage>
</organism>
<keyword evidence="2" id="KW-1185">Reference proteome</keyword>
<name>A0A4S3J7P4_9EURO</name>
<dbReference type="VEuPathDB" id="FungiDB:EYZ11_009521"/>
<dbReference type="EMBL" id="SOSA01000456">
    <property type="protein sequence ID" value="THC91013.1"/>
    <property type="molecule type" value="Genomic_DNA"/>
</dbReference>
<dbReference type="AlphaFoldDB" id="A0A4S3J7P4"/>
<evidence type="ECO:0000313" key="2">
    <source>
        <dbReference type="Proteomes" id="UP000308092"/>
    </source>
</evidence>
<reference evidence="1 2" key="1">
    <citation type="submission" date="2019-03" db="EMBL/GenBank/DDBJ databases">
        <title>The genome sequence of a newly discovered highly antifungal drug resistant Aspergillus species, Aspergillus tanneri NIH 1004.</title>
        <authorList>
            <person name="Mounaud S."/>
            <person name="Singh I."/>
            <person name="Joardar V."/>
            <person name="Pakala S."/>
            <person name="Pakala S."/>
            <person name="Venepally P."/>
            <person name="Hoover J."/>
            <person name="Nierman W."/>
            <person name="Chung J."/>
            <person name="Losada L."/>
        </authorList>
    </citation>
    <scope>NUCLEOTIDE SEQUENCE [LARGE SCALE GENOMIC DNA]</scope>
    <source>
        <strain evidence="1 2">NIH1004</strain>
    </source>
</reference>
<gene>
    <name evidence="1" type="ORF">EYZ11_009521</name>
</gene>
<comment type="caution">
    <text evidence="1">The sequence shown here is derived from an EMBL/GenBank/DDBJ whole genome shotgun (WGS) entry which is preliminary data.</text>
</comment>
<accession>A0A4S3J7P4</accession>
<proteinExistence type="predicted"/>
<dbReference type="Proteomes" id="UP000308092">
    <property type="component" value="Unassembled WGS sequence"/>
</dbReference>